<dbReference type="PANTHER" id="PTHR12526">
    <property type="entry name" value="GLYCOSYLTRANSFERASE"/>
    <property type="match status" value="1"/>
</dbReference>
<dbReference type="PANTHER" id="PTHR12526:SF637">
    <property type="entry name" value="GLYCOSYLTRANSFERASE EPSF-RELATED"/>
    <property type="match status" value="1"/>
</dbReference>
<dbReference type="RefSeq" id="WP_130830570.1">
    <property type="nucleotide sequence ID" value="NZ_SDIK01000055.1"/>
</dbReference>
<comment type="caution">
    <text evidence="2">The sequence shown here is derived from an EMBL/GenBank/DDBJ whole genome shotgun (WGS) entry which is preliminary data.</text>
</comment>
<evidence type="ECO:0000313" key="2">
    <source>
        <dbReference type="EMBL" id="TXJ60917.1"/>
    </source>
</evidence>
<dbReference type="Pfam" id="PF00534">
    <property type="entry name" value="Glycos_transf_1"/>
    <property type="match status" value="1"/>
</dbReference>
<dbReference type="Proteomes" id="UP000321612">
    <property type="component" value="Unassembled WGS sequence"/>
</dbReference>
<accession>A0A5C8GG72</accession>
<name>A0A5C8GG72_9BACT</name>
<evidence type="ECO:0000259" key="1">
    <source>
        <dbReference type="Pfam" id="PF00534"/>
    </source>
</evidence>
<keyword evidence="2" id="KW-0808">Transferase</keyword>
<dbReference type="Gene3D" id="3.40.50.2000">
    <property type="entry name" value="Glycogen Phosphorylase B"/>
    <property type="match status" value="2"/>
</dbReference>
<reference evidence="3" key="1">
    <citation type="submission" date="2019-05" db="EMBL/GenBank/DDBJ databases">
        <title>Prevotella brunnea sp. nov., isolated from a wound of a patient.</title>
        <authorList>
            <person name="Buhl M."/>
        </authorList>
    </citation>
    <scope>NUCLEOTIDE SEQUENCE [LARGE SCALE GENOMIC DNA]</scope>
    <source>
        <strain evidence="3">A2672</strain>
    </source>
</reference>
<proteinExistence type="predicted"/>
<dbReference type="EMBL" id="SDIK01000055">
    <property type="protein sequence ID" value="TXJ60917.1"/>
    <property type="molecule type" value="Genomic_DNA"/>
</dbReference>
<sequence length="396" mass="45648">MKIVHISMADFNGAGLCAYRICKAQRALGMDSRMVVLKKKHKDDFIETCGEMTYFLHSVLRKIKKLSGIHDDLNACRELGKIHNAVYTLPISPIDLTKVKTIREADIIHLHWVGGFLDYRTFFEAFKRKVIVVTMHDENLLYGLANIEKQWLPDNPLEQKYYRLKYKEIQKVDRFGAVFLSRMGFRLYGEHEMLAKAKKRIIYNMVDNAKFRPFPKSEARRRLGLSENDKLFAFCACNINERRKGLAELSEALLHINPDYKVLAIGKNRGEIKWANVKELGRISEPEEMSRVFSAADYFCMPSFKENFAQAPLEAMACGLPVIAFPCSGMEELITEENGVRCDDFTVEALENGIRKAMTTQYDGTAIRKDMMERFSPEKIAGEYINFYEEIIKEKA</sequence>
<dbReference type="SUPFAM" id="SSF53756">
    <property type="entry name" value="UDP-Glycosyltransferase/glycogen phosphorylase"/>
    <property type="match status" value="1"/>
</dbReference>
<dbReference type="OrthoDB" id="9768685at2"/>
<dbReference type="InterPro" id="IPR001296">
    <property type="entry name" value="Glyco_trans_1"/>
</dbReference>
<dbReference type="GO" id="GO:0016757">
    <property type="term" value="F:glycosyltransferase activity"/>
    <property type="evidence" value="ECO:0007669"/>
    <property type="project" value="InterPro"/>
</dbReference>
<evidence type="ECO:0000313" key="3">
    <source>
        <dbReference type="Proteomes" id="UP000321612"/>
    </source>
</evidence>
<protein>
    <submittedName>
        <fullName evidence="2">Glycosyltransferase</fullName>
    </submittedName>
</protein>
<organism evidence="2 3">
    <name type="scientific">Prevotella brunnea</name>
    <dbReference type="NCBI Taxonomy" id="2508867"/>
    <lineage>
        <taxon>Bacteria</taxon>
        <taxon>Pseudomonadati</taxon>
        <taxon>Bacteroidota</taxon>
        <taxon>Bacteroidia</taxon>
        <taxon>Bacteroidales</taxon>
        <taxon>Prevotellaceae</taxon>
        <taxon>Prevotella</taxon>
    </lineage>
</organism>
<gene>
    <name evidence="2" type="ORF">ETF27_07405</name>
</gene>
<keyword evidence="3" id="KW-1185">Reference proteome</keyword>
<feature type="domain" description="Glycosyl transferase family 1" evidence="1">
    <location>
        <begin position="218"/>
        <end position="361"/>
    </location>
</feature>
<dbReference type="AlphaFoldDB" id="A0A5C8GG72"/>